<dbReference type="Proteomes" id="UP000596739">
    <property type="component" value="Unassembled WGS sequence"/>
</dbReference>
<reference evidence="2" key="1">
    <citation type="submission" date="2021-01" db="EMBL/GenBank/DDBJ databases">
        <title>Genome public.</title>
        <authorList>
            <person name="Liu C."/>
            <person name="Sun Q."/>
        </authorList>
    </citation>
    <scope>NUCLEOTIDE SEQUENCE [LARGE SCALE GENOMIC DNA]</scope>
    <source>
        <strain evidence="2">YIM B02505</strain>
    </source>
</reference>
<dbReference type="Gene3D" id="1.50.10.10">
    <property type="match status" value="1"/>
</dbReference>
<dbReference type="RefSeq" id="WP_200270248.1">
    <property type="nucleotide sequence ID" value="NZ_JAENHN010000039.1"/>
</dbReference>
<organism evidence="1 2">
    <name type="scientific">Clostridium yunnanense</name>
    <dbReference type="NCBI Taxonomy" id="2800325"/>
    <lineage>
        <taxon>Bacteria</taxon>
        <taxon>Bacillati</taxon>
        <taxon>Bacillota</taxon>
        <taxon>Clostridia</taxon>
        <taxon>Eubacteriales</taxon>
        <taxon>Clostridiaceae</taxon>
        <taxon>Clostridium</taxon>
    </lineage>
</organism>
<evidence type="ECO:0000313" key="1">
    <source>
        <dbReference type="EMBL" id="MBK1811748.1"/>
    </source>
</evidence>
<sequence length="633" mass="72597">MYKGITNFGLGRFCAVFSATEELSDGFCRGIQHFFSKNYNNDLIRMATTVNCFNRDGKRTIEYANISYDGDCAPSLIKVDKEGSEYIYDVYTKYEASYEIERTTSAYPTVDAIVLEEILENNSLDDISFEQYAYVFFNHASGQVDVRYNEINNCVIWTNKATYQKLVIALHEVKPDTLYLSKEAKATAVNTIQKILKGSTSDRYHLSGEDGLSMALGQMIHLTSKEKKIFKWYVIPCENDQEGIEVLEQLRKSDSRSIAEQLHQEFFNKGNVKDFTDEFVETAYLRNLLSIKAVTMDGFVPADIVGHYYSGLGTPTMYIRDSLMVARAFLYGGYFDECKSIINYIKKRPRKDRGEFYQRYDANGNPAEGLNNDVNHQLDSLGYYLSMIYQYYMKTDEVLTNLEDIEDIVNCIEVNQTYMGLIGPEGGVNEGVYGQAYIVSTNMFISGGLYHISKFLNLAVQKGIYKNTDDVNQLIDNIERIVKEIEKGIDFMWNTEKGYYNYGYSATSESIIERYDTPQYFSVLFGYPNTEKLVENNEYLINKAMFFEDGIGYSQQSYHHGPWIFNTAACAQYNLLIGKHKQYLNKLNWILKHLNNYYLAPEAIHAEDEDVCFNNPLTWACAEVVATIALKGF</sequence>
<dbReference type="InterPro" id="IPR012341">
    <property type="entry name" value="6hp_glycosidase-like_sf"/>
</dbReference>
<dbReference type="PANTHER" id="PTHR31616:SF0">
    <property type="entry name" value="GLUCAN 1,4-ALPHA-GLUCOSIDASE"/>
    <property type="match status" value="1"/>
</dbReference>
<evidence type="ECO:0000313" key="2">
    <source>
        <dbReference type="Proteomes" id="UP000596739"/>
    </source>
</evidence>
<gene>
    <name evidence="1" type="ORF">JHL18_14080</name>
</gene>
<proteinExistence type="predicted"/>
<name>A0ABS1EQS5_9CLOT</name>
<dbReference type="PANTHER" id="PTHR31616">
    <property type="entry name" value="TREHALASE"/>
    <property type="match status" value="1"/>
</dbReference>
<accession>A0ABS1EQS5</accession>
<protein>
    <submittedName>
        <fullName evidence="1">Uncharacterized protein</fullName>
    </submittedName>
</protein>
<dbReference type="EMBL" id="JAENHN010000039">
    <property type="protein sequence ID" value="MBK1811748.1"/>
    <property type="molecule type" value="Genomic_DNA"/>
</dbReference>
<keyword evidence="2" id="KW-1185">Reference proteome</keyword>
<dbReference type="InterPro" id="IPR008928">
    <property type="entry name" value="6-hairpin_glycosidase_sf"/>
</dbReference>
<comment type="caution">
    <text evidence="1">The sequence shown here is derived from an EMBL/GenBank/DDBJ whole genome shotgun (WGS) entry which is preliminary data.</text>
</comment>
<dbReference type="SUPFAM" id="SSF48208">
    <property type="entry name" value="Six-hairpin glycosidases"/>
    <property type="match status" value="1"/>
</dbReference>